<protein>
    <submittedName>
        <fullName evidence="6">DUF5123 domain-containing protein</fullName>
    </submittedName>
</protein>
<comment type="subcellular location">
    <subcellularLocation>
        <location evidence="1">Secreted</location>
    </subcellularLocation>
</comment>
<feature type="region of interest" description="Disordered" evidence="4">
    <location>
        <begin position="460"/>
        <end position="481"/>
    </location>
</feature>
<evidence type="ECO:0000259" key="5">
    <source>
        <dbReference type="Pfam" id="PF13229"/>
    </source>
</evidence>
<dbReference type="SMART" id="SM00710">
    <property type="entry name" value="PbH1"/>
    <property type="match status" value="10"/>
</dbReference>
<dbReference type="Pfam" id="PF13229">
    <property type="entry name" value="Beta_helix"/>
    <property type="match status" value="1"/>
</dbReference>
<evidence type="ECO:0000313" key="6">
    <source>
        <dbReference type="EMBL" id="TMQ61744.1"/>
    </source>
</evidence>
<dbReference type="InterPro" id="IPR012334">
    <property type="entry name" value="Pectin_lyas_fold"/>
</dbReference>
<dbReference type="AlphaFoldDB" id="A0A538TDV5"/>
<name>A0A538TDV5_UNCEI</name>
<dbReference type="GO" id="GO:0005576">
    <property type="term" value="C:extracellular region"/>
    <property type="evidence" value="ECO:0007669"/>
    <property type="project" value="UniProtKB-SubCell"/>
</dbReference>
<dbReference type="Gene3D" id="2.160.20.10">
    <property type="entry name" value="Single-stranded right-handed beta-helix, Pectin lyase-like"/>
    <property type="match status" value="1"/>
</dbReference>
<dbReference type="GO" id="GO:0016837">
    <property type="term" value="F:carbon-oxygen lyase activity, acting on polysaccharides"/>
    <property type="evidence" value="ECO:0007669"/>
    <property type="project" value="TreeGrafter"/>
</dbReference>
<dbReference type="PANTHER" id="PTHR40088">
    <property type="entry name" value="PECTATE LYASE (EUROFUNG)"/>
    <property type="match status" value="1"/>
</dbReference>
<dbReference type="EMBL" id="VBOV01000017">
    <property type="protein sequence ID" value="TMQ61744.1"/>
    <property type="molecule type" value="Genomic_DNA"/>
</dbReference>
<keyword evidence="3" id="KW-0732">Signal</keyword>
<comment type="caution">
    <text evidence="6">The sequence shown here is derived from an EMBL/GenBank/DDBJ whole genome shotgun (WGS) entry which is preliminary data.</text>
</comment>
<dbReference type="InterPro" id="IPR052052">
    <property type="entry name" value="Polysaccharide_Lyase_9"/>
</dbReference>
<evidence type="ECO:0000256" key="3">
    <source>
        <dbReference type="ARBA" id="ARBA00022729"/>
    </source>
</evidence>
<evidence type="ECO:0000313" key="7">
    <source>
        <dbReference type="Proteomes" id="UP000320913"/>
    </source>
</evidence>
<dbReference type="NCBIfam" id="NF041518">
    <property type="entry name" value="choice_anch_Q"/>
    <property type="match status" value="1"/>
</dbReference>
<dbReference type="InterPro" id="IPR059226">
    <property type="entry name" value="Choice_anch_Q_dom"/>
</dbReference>
<dbReference type="InterPro" id="IPR039448">
    <property type="entry name" value="Beta_helix"/>
</dbReference>
<evidence type="ECO:0000256" key="1">
    <source>
        <dbReference type="ARBA" id="ARBA00004613"/>
    </source>
</evidence>
<accession>A0A538TDV5</accession>
<keyword evidence="2" id="KW-0964">Secreted</keyword>
<gene>
    <name evidence="6" type="ORF">E6K75_00825</name>
</gene>
<reference evidence="6 7" key="1">
    <citation type="journal article" date="2019" name="Nat. Microbiol.">
        <title>Mediterranean grassland soil C-N compound turnover is dependent on rainfall and depth, and is mediated by genomically divergent microorganisms.</title>
        <authorList>
            <person name="Diamond S."/>
            <person name="Andeer P.F."/>
            <person name="Li Z."/>
            <person name="Crits-Christoph A."/>
            <person name="Burstein D."/>
            <person name="Anantharaman K."/>
            <person name="Lane K.R."/>
            <person name="Thomas B.C."/>
            <person name="Pan C."/>
            <person name="Northen T.R."/>
            <person name="Banfield J.F."/>
        </authorList>
    </citation>
    <scope>NUCLEOTIDE SEQUENCE [LARGE SCALE GENOMIC DNA]</scope>
    <source>
        <strain evidence="6">WS_5</strain>
    </source>
</reference>
<proteinExistence type="predicted"/>
<dbReference type="Proteomes" id="UP000320913">
    <property type="component" value="Unassembled WGS sequence"/>
</dbReference>
<dbReference type="InterPro" id="IPR006626">
    <property type="entry name" value="PbH1"/>
</dbReference>
<evidence type="ECO:0000256" key="4">
    <source>
        <dbReference type="SAM" id="MobiDB-lite"/>
    </source>
</evidence>
<dbReference type="SUPFAM" id="SSF51126">
    <property type="entry name" value="Pectin lyase-like"/>
    <property type="match status" value="1"/>
</dbReference>
<sequence length="481" mass="49794">MRPLILMVHSFRRYTLVAFLSAFLLPGIASARNIIVAPSGGDFSTVAAGVGAARPGDTVTVRAGTYNEAVSFGLSGSAAAGFITLQGDPGAILDGTGSSGQGITISSRNYIRVMGMTVRNFQGSGTPIGISVEGSSSFIELRNNLVHSIENPTGNAHGIAFYGSAATPMTNIVVDGNEIRNCRLGQSESLVLNGNIDGFTVARNVVHDNDNIGIDFIGFEGTGPAGQDQARNGICVDNVVYNISSATNPTYGGDRSADGIYVDGGRDIVIERNKVDNCDIGVEVASEHGGKTTSNITVRNNFISRGYQGNILMGGYDATRGNAQDVVVVNNTTYQATGVEIELQNNCDRITIKNNILYARAGQPYISNSGGNNTNVTVRNNVYFGASNTSPGDFPDAAARFVNPLLVSPLSDLHLQAASPAIDAGINLGNDALGHPVSGASDIDGSPRVQGSAVDIGAHEFGGGGAPDTGPPAAVVDLRAR</sequence>
<organism evidence="6 7">
    <name type="scientific">Eiseniibacteriota bacterium</name>
    <dbReference type="NCBI Taxonomy" id="2212470"/>
    <lineage>
        <taxon>Bacteria</taxon>
        <taxon>Candidatus Eiseniibacteriota</taxon>
    </lineage>
</organism>
<evidence type="ECO:0000256" key="2">
    <source>
        <dbReference type="ARBA" id="ARBA00022525"/>
    </source>
</evidence>
<dbReference type="PANTHER" id="PTHR40088:SF2">
    <property type="entry name" value="SECRETED SUGAR HYDROLASE"/>
    <property type="match status" value="1"/>
</dbReference>
<dbReference type="InterPro" id="IPR011050">
    <property type="entry name" value="Pectin_lyase_fold/virulence"/>
</dbReference>
<feature type="domain" description="Right handed beta helix" evidence="5">
    <location>
        <begin position="256"/>
        <end position="387"/>
    </location>
</feature>